<sequence length="156" mass="17358">MDRLIALPHSLNMLQRVADLITTPPLTDLMENGMQVSDVIKSPSALALKLTSEHELDLEVVEAFLDSRINISRVLSLAGVRGPKEVVCSPEYLAEFLVTNNSHLVPDISRAFCHLPLSQAANVTAIFLSSLDPQKLIQKVCKGRIWVDMWIWIEKG</sequence>
<proteinExistence type="predicted"/>
<keyword evidence="2" id="KW-1185">Reference proteome</keyword>
<dbReference type="EMBL" id="JACEEZ010022753">
    <property type="protein sequence ID" value="KAG0712034.1"/>
    <property type="molecule type" value="Genomic_DNA"/>
</dbReference>
<gene>
    <name evidence="1" type="ORF">GWK47_019321</name>
</gene>
<comment type="caution">
    <text evidence="1">The sequence shown here is derived from an EMBL/GenBank/DDBJ whole genome shotgun (WGS) entry which is preliminary data.</text>
</comment>
<dbReference type="OrthoDB" id="10683934at2759"/>
<reference evidence="1" key="1">
    <citation type="submission" date="2020-07" db="EMBL/GenBank/DDBJ databases">
        <title>The High-quality genome of the commercially important snow crab, Chionoecetes opilio.</title>
        <authorList>
            <person name="Jeong J.-H."/>
            <person name="Ryu S."/>
        </authorList>
    </citation>
    <scope>NUCLEOTIDE SEQUENCE</scope>
    <source>
        <strain evidence="1">MADBK_172401_WGS</strain>
        <tissue evidence="1">Digestive gland</tissue>
    </source>
</reference>
<dbReference type="Proteomes" id="UP000770661">
    <property type="component" value="Unassembled WGS sequence"/>
</dbReference>
<name>A0A8J4XUJ3_CHIOP</name>
<evidence type="ECO:0000313" key="1">
    <source>
        <dbReference type="EMBL" id="KAG0712034.1"/>
    </source>
</evidence>
<evidence type="ECO:0000313" key="2">
    <source>
        <dbReference type="Proteomes" id="UP000770661"/>
    </source>
</evidence>
<dbReference type="AlphaFoldDB" id="A0A8J4XUJ3"/>
<accession>A0A8J4XUJ3</accession>
<organism evidence="1 2">
    <name type="scientific">Chionoecetes opilio</name>
    <name type="common">Atlantic snow crab</name>
    <name type="synonym">Cancer opilio</name>
    <dbReference type="NCBI Taxonomy" id="41210"/>
    <lineage>
        <taxon>Eukaryota</taxon>
        <taxon>Metazoa</taxon>
        <taxon>Ecdysozoa</taxon>
        <taxon>Arthropoda</taxon>
        <taxon>Crustacea</taxon>
        <taxon>Multicrustacea</taxon>
        <taxon>Malacostraca</taxon>
        <taxon>Eumalacostraca</taxon>
        <taxon>Eucarida</taxon>
        <taxon>Decapoda</taxon>
        <taxon>Pleocyemata</taxon>
        <taxon>Brachyura</taxon>
        <taxon>Eubrachyura</taxon>
        <taxon>Majoidea</taxon>
        <taxon>Majidae</taxon>
        <taxon>Chionoecetes</taxon>
    </lineage>
</organism>
<protein>
    <submittedName>
        <fullName evidence="1">Uncharacterized protein</fullName>
    </submittedName>
</protein>